<keyword evidence="4 5" id="KW-0545">Nucleotide biosynthesis</keyword>
<dbReference type="InterPro" id="IPR000398">
    <property type="entry name" value="Thymidylate_synthase"/>
</dbReference>
<dbReference type="EMBL" id="JARRTL010000029">
    <property type="protein sequence ID" value="MEC0487296.1"/>
    <property type="molecule type" value="Genomic_DNA"/>
</dbReference>
<comment type="caution">
    <text evidence="7">The sequence shown here is derived from an EMBL/GenBank/DDBJ whole genome shotgun (WGS) entry which is preliminary data.</text>
</comment>
<comment type="subcellular location">
    <subcellularLocation>
        <location evidence="5">Cytoplasm</location>
    </subcellularLocation>
</comment>
<evidence type="ECO:0000256" key="4">
    <source>
        <dbReference type="ARBA" id="ARBA00022727"/>
    </source>
</evidence>
<comment type="function">
    <text evidence="5">Catalyzes the reductive methylation of 2'-deoxyuridine-5'-monophosphate (dUMP) to 2'-deoxythymidine-5'-monophosphate (dTMP) while utilizing 5,10-methylenetetrahydrofolate (mTHF) as the methyl donor and reductant in the reaction, yielding dihydrofolate (DHF) as a by-product. This enzymatic reaction provides an intracellular de novo source of dTMP, an essential precursor for DNA biosynthesis.</text>
</comment>
<dbReference type="UniPathway" id="UPA00575"/>
<dbReference type="Proteomes" id="UP000036168">
    <property type="component" value="Unassembled WGS sequence"/>
</dbReference>
<dbReference type="InterPro" id="IPR023451">
    <property type="entry name" value="Thymidate_synth/dCMP_Mease_dom"/>
</dbReference>
<dbReference type="NCBIfam" id="TIGR03284">
    <property type="entry name" value="thym_sym"/>
    <property type="match status" value="1"/>
</dbReference>
<dbReference type="InterPro" id="IPR045097">
    <property type="entry name" value="Thymidate_synth/dCMP_Mease"/>
</dbReference>
<dbReference type="EC" id="2.1.1.45" evidence="1 5"/>
<name>A0A0T6BV34_9BACI</name>
<reference evidence="8 10" key="3">
    <citation type="submission" date="2023-03" db="EMBL/GenBank/DDBJ databases">
        <title>Agriculturally important microbes genome sequencing.</title>
        <authorList>
            <person name="Dunlap C."/>
        </authorList>
    </citation>
    <scope>NUCLEOTIDE SEQUENCE [LARGE SCALE GENOMIC DNA]</scope>
    <source>
        <strain evidence="8 10">CBP-3203</strain>
    </source>
</reference>
<dbReference type="Gene3D" id="3.30.572.10">
    <property type="entry name" value="Thymidylate synthase/dCMP hydroxymethylase domain"/>
    <property type="match status" value="1"/>
</dbReference>
<evidence type="ECO:0000256" key="5">
    <source>
        <dbReference type="HAMAP-Rule" id="MF_00008"/>
    </source>
</evidence>
<keyword evidence="5" id="KW-0963">Cytoplasm</keyword>
<dbReference type="Pfam" id="PF00303">
    <property type="entry name" value="Thymidylat_synt"/>
    <property type="match status" value="1"/>
</dbReference>
<keyword evidence="2 5" id="KW-0489">Methyltransferase</keyword>
<reference evidence="7 9" key="1">
    <citation type="journal article" date="2015" name="Int. J. Syst. Evol. Microbiol.">
        <title>Bacillus glycinifermentans sp. nov., isolated from fermented soybean paste.</title>
        <authorList>
            <person name="Kim S.J."/>
            <person name="Dunlap C.A."/>
            <person name="Kwon S.W."/>
            <person name="Rooney A.P."/>
        </authorList>
    </citation>
    <scope>NUCLEOTIDE SEQUENCE [LARGE SCALE GENOMIC DNA]</scope>
    <source>
        <strain evidence="7 9">GO-13</strain>
    </source>
</reference>
<feature type="binding site" description="in other chain" evidence="5">
    <location>
        <position position="196"/>
    </location>
    <ligand>
        <name>dUMP</name>
        <dbReference type="ChEBI" id="CHEBI:246422"/>
        <note>ligand shared between dimeric partners</note>
    </ligand>
</feature>
<evidence type="ECO:0000259" key="6">
    <source>
        <dbReference type="Pfam" id="PF00303"/>
    </source>
</evidence>
<comment type="caution">
    <text evidence="5">Lacks conserved residue(s) required for the propagation of feature annotation.</text>
</comment>
<reference evidence="7" key="2">
    <citation type="submission" date="2015-10" db="EMBL/GenBank/DDBJ databases">
        <authorList>
            <person name="Gilbert D.G."/>
        </authorList>
    </citation>
    <scope>NUCLEOTIDE SEQUENCE</scope>
    <source>
        <strain evidence="7">GO-13</strain>
    </source>
</reference>
<evidence type="ECO:0000256" key="2">
    <source>
        <dbReference type="ARBA" id="ARBA00022603"/>
    </source>
</evidence>
<comment type="pathway">
    <text evidence="5">Pyrimidine metabolism; dTTP biosynthesis.</text>
</comment>
<dbReference type="GO" id="GO:0032259">
    <property type="term" value="P:methylation"/>
    <property type="evidence" value="ECO:0007669"/>
    <property type="project" value="UniProtKB-KW"/>
</dbReference>
<dbReference type="OrthoDB" id="9774633at2"/>
<dbReference type="GO" id="GO:0004799">
    <property type="term" value="F:thymidylate synthase activity"/>
    <property type="evidence" value="ECO:0007669"/>
    <property type="project" value="UniProtKB-UniRule"/>
</dbReference>
<proteinExistence type="inferred from homology"/>
<dbReference type="HAMAP" id="MF_00008">
    <property type="entry name" value="Thymidy_synth_bact"/>
    <property type="match status" value="1"/>
</dbReference>
<comment type="catalytic activity">
    <reaction evidence="5">
        <text>dUMP + (6R)-5,10-methylene-5,6,7,8-tetrahydrofolate = 7,8-dihydrofolate + dTMP</text>
        <dbReference type="Rhea" id="RHEA:12104"/>
        <dbReference type="ChEBI" id="CHEBI:15636"/>
        <dbReference type="ChEBI" id="CHEBI:57451"/>
        <dbReference type="ChEBI" id="CHEBI:63528"/>
        <dbReference type="ChEBI" id="CHEBI:246422"/>
        <dbReference type="EC" id="2.1.1.45"/>
    </reaction>
</comment>
<accession>A0A0T6BV34</accession>
<dbReference type="GO" id="GO:0005829">
    <property type="term" value="C:cytosol"/>
    <property type="evidence" value="ECO:0007669"/>
    <property type="project" value="TreeGrafter"/>
</dbReference>
<gene>
    <name evidence="5 8" type="primary">thyA</name>
    <name evidence="7" type="ORF">AB447_209425</name>
    <name evidence="8" type="ORF">P8828_21310</name>
</gene>
<dbReference type="RefSeq" id="WP_048355949.1">
    <property type="nucleotide sequence ID" value="NZ_JARRTL010000029.1"/>
</dbReference>
<sequence length="283" mass="33311">MSNIVNTADTILKSNLYKILSEGKSDKGQKIRPKWSDDTPAYTLKCFGVLNEYDLQKEFPIATLRPTAFKSGLKEILWIYQDKSNDVQLLEEKYGVKYWRSWANEDGNLGLAYGRQIQYEHKYKEGYFNQIDRLIWDLKNNPYSRRIITNLYNHQDLHGMTLYPCAFLTMWDYDGEFLNMTLVQRSSDYLVAGNINVTQYALLQHMIAQVCGYKPGKFHHYINNLHIYDRHIEQAKEIINRESLAAPKLVMDNSIKNFYDYKPEHFILEGYRPHSQIKLEVAL</sequence>
<dbReference type="SUPFAM" id="SSF55831">
    <property type="entry name" value="Thymidylate synthase/dCMP hydroxymethylase"/>
    <property type="match status" value="1"/>
</dbReference>
<feature type="binding site" description="in other chain" evidence="5">
    <location>
        <begin position="185"/>
        <end position="188"/>
    </location>
    <ligand>
        <name>dUMP</name>
        <dbReference type="ChEBI" id="CHEBI:246422"/>
        <note>ligand shared between dimeric partners</note>
    </ligand>
</feature>
<dbReference type="GO" id="GO:0006235">
    <property type="term" value="P:dTTP biosynthetic process"/>
    <property type="evidence" value="ECO:0007669"/>
    <property type="project" value="UniProtKB-UniRule"/>
</dbReference>
<dbReference type="PRINTS" id="PR00108">
    <property type="entry name" value="THYMDSNTHASE"/>
</dbReference>
<dbReference type="InterPro" id="IPR036926">
    <property type="entry name" value="Thymidate_synth/dCMP_Mease_sf"/>
</dbReference>
<evidence type="ECO:0000256" key="1">
    <source>
        <dbReference type="ARBA" id="ARBA00011947"/>
    </source>
</evidence>
<evidence type="ECO:0000313" key="10">
    <source>
        <dbReference type="Proteomes" id="UP001341297"/>
    </source>
</evidence>
<keyword evidence="3 5" id="KW-0808">Transferase</keyword>
<dbReference type="GO" id="GO:0006231">
    <property type="term" value="P:dTMP biosynthetic process"/>
    <property type="evidence" value="ECO:0007669"/>
    <property type="project" value="UniProtKB-UniRule"/>
</dbReference>
<evidence type="ECO:0000313" key="8">
    <source>
        <dbReference type="EMBL" id="MEC0487296.1"/>
    </source>
</evidence>
<comment type="subunit">
    <text evidence="5">Homodimer.</text>
</comment>
<dbReference type="PANTHER" id="PTHR11548">
    <property type="entry name" value="THYMIDYLATE SYNTHASE 1"/>
    <property type="match status" value="1"/>
</dbReference>
<dbReference type="CDD" id="cd00351">
    <property type="entry name" value="TS_Pyrimidine_HMase"/>
    <property type="match status" value="1"/>
</dbReference>
<feature type="active site" description="Nucleophile" evidence="5">
    <location>
        <position position="165"/>
    </location>
</feature>
<feature type="binding site" description="in other chain" evidence="5">
    <location>
        <begin position="226"/>
        <end position="228"/>
    </location>
    <ligand>
        <name>dUMP</name>
        <dbReference type="ChEBI" id="CHEBI:246422"/>
        <note>ligand shared between dimeric partners</note>
    </ligand>
</feature>
<dbReference type="Proteomes" id="UP001341297">
    <property type="component" value="Unassembled WGS sequence"/>
</dbReference>
<evidence type="ECO:0000313" key="9">
    <source>
        <dbReference type="Proteomes" id="UP000036168"/>
    </source>
</evidence>
<evidence type="ECO:0000256" key="3">
    <source>
        <dbReference type="ARBA" id="ARBA00022679"/>
    </source>
</evidence>
<feature type="binding site" evidence="5">
    <location>
        <position position="188"/>
    </location>
    <ligand>
        <name>(6R)-5,10-methylene-5,6,7,8-tetrahydrofolate</name>
        <dbReference type="ChEBI" id="CHEBI:15636"/>
    </ligand>
</feature>
<dbReference type="AlphaFoldDB" id="A0A0T6BV34"/>
<feature type="binding site" evidence="5">
    <location>
        <begin position="145"/>
        <end position="146"/>
    </location>
    <ligand>
        <name>dUMP</name>
        <dbReference type="ChEBI" id="CHEBI:246422"/>
        <note>ligand shared between dimeric partners</note>
    </ligand>
</feature>
<dbReference type="PANTHER" id="PTHR11548:SF1">
    <property type="entry name" value="THYMIDYLATE SYNTHASE 1"/>
    <property type="match status" value="1"/>
</dbReference>
<comment type="similarity">
    <text evidence="5">Belongs to the thymidylate synthase family. Bacterial-type ThyA subfamily.</text>
</comment>
<evidence type="ECO:0000313" key="7">
    <source>
        <dbReference type="EMBL" id="KRT95511.1"/>
    </source>
</evidence>
<feature type="domain" description="Thymidylate synthase/dCMP hydroxymethylase" evidence="6">
    <location>
        <begin position="17"/>
        <end position="282"/>
    </location>
</feature>
<keyword evidence="10" id="KW-1185">Reference proteome</keyword>
<protein>
    <recommendedName>
        <fullName evidence="1 5">Thymidylate synthase</fullName>
        <shortName evidence="5">TS</shortName>
        <shortName evidence="5">TSase</shortName>
        <ecNumber evidence="1 5">2.1.1.45</ecNumber>
    </recommendedName>
</protein>
<dbReference type="STRING" id="1664069.BGLY_2074"/>
<feature type="binding site" evidence="5">
    <location>
        <position position="282"/>
    </location>
    <ligand>
        <name>(6R)-5,10-methylene-5,6,7,8-tetrahydrofolate</name>
        <dbReference type="ChEBI" id="CHEBI:15636"/>
    </ligand>
</feature>
<dbReference type="EMBL" id="LECW02000002">
    <property type="protein sequence ID" value="KRT95511.1"/>
    <property type="molecule type" value="Genomic_DNA"/>
</dbReference>
<organism evidence="7 9">
    <name type="scientific">Bacillus glycinifermentans</name>
    <dbReference type="NCBI Taxonomy" id="1664069"/>
    <lineage>
        <taxon>Bacteria</taxon>
        <taxon>Bacillati</taxon>
        <taxon>Bacillota</taxon>
        <taxon>Bacilli</taxon>
        <taxon>Bacillales</taxon>
        <taxon>Bacillaceae</taxon>
        <taxon>Bacillus</taxon>
    </lineage>
</organism>